<dbReference type="CDD" id="cd03013">
    <property type="entry name" value="PRX5_like"/>
    <property type="match status" value="1"/>
</dbReference>
<gene>
    <name evidence="12" type="ORF">K489DRAFT_386482</name>
</gene>
<reference evidence="12" key="1">
    <citation type="submission" date="2020-01" db="EMBL/GenBank/DDBJ databases">
        <authorList>
            <consortium name="DOE Joint Genome Institute"/>
            <person name="Haridas S."/>
            <person name="Albert R."/>
            <person name="Binder M."/>
            <person name="Bloem J."/>
            <person name="Labutti K."/>
            <person name="Salamov A."/>
            <person name="Andreopoulos B."/>
            <person name="Baker S.E."/>
            <person name="Barry K."/>
            <person name="Bills G."/>
            <person name="Bluhm B.H."/>
            <person name="Cannon C."/>
            <person name="Castanera R."/>
            <person name="Culley D.E."/>
            <person name="Daum C."/>
            <person name="Ezra D."/>
            <person name="Gonzalez J.B."/>
            <person name="Henrissat B."/>
            <person name="Kuo A."/>
            <person name="Liang C."/>
            <person name="Lipzen A."/>
            <person name="Lutzoni F."/>
            <person name="Magnuson J."/>
            <person name="Mondo S."/>
            <person name="Nolan M."/>
            <person name="Ohm R."/>
            <person name="Pangilinan J."/>
            <person name="Park H.-J."/>
            <person name="Ramirez L."/>
            <person name="Alfaro M."/>
            <person name="Sun H."/>
            <person name="Tritt A."/>
            <person name="Yoshinaga Y."/>
            <person name="Zwiers L.-H."/>
            <person name="Turgeon B.G."/>
            <person name="Goodwin S.B."/>
            <person name="Spatafora J.W."/>
            <person name="Crous P.W."/>
            <person name="Grigoriev I.V."/>
        </authorList>
    </citation>
    <scope>NUCLEOTIDE SEQUENCE</scope>
    <source>
        <strain evidence="12">CBS 342.82</strain>
    </source>
</reference>
<dbReference type="Gene3D" id="3.40.30.10">
    <property type="entry name" value="Glutaredoxin"/>
    <property type="match status" value="1"/>
</dbReference>
<accession>A0A6J3MD84</accession>
<evidence type="ECO:0000256" key="8">
    <source>
        <dbReference type="PIRSR" id="PIRSR637944-1"/>
    </source>
</evidence>
<dbReference type="GO" id="GO:0008379">
    <property type="term" value="F:thioredoxin peroxidase activity"/>
    <property type="evidence" value="ECO:0007669"/>
    <property type="project" value="InterPro"/>
</dbReference>
<evidence type="ECO:0000256" key="2">
    <source>
        <dbReference type="ARBA" id="ARBA00022559"/>
    </source>
</evidence>
<comment type="similarity">
    <text evidence="1 9">Belongs to the peroxiredoxin family. Prx5 subfamily.</text>
</comment>
<dbReference type="PANTHER" id="PTHR10430:SF16">
    <property type="entry name" value="PEROXIREDOXIN-5, MITOCHONDRIAL"/>
    <property type="match status" value="1"/>
</dbReference>
<dbReference type="GO" id="GO:0005739">
    <property type="term" value="C:mitochondrion"/>
    <property type="evidence" value="ECO:0007669"/>
    <property type="project" value="TreeGrafter"/>
</dbReference>
<dbReference type="RefSeq" id="XP_033463011.1">
    <property type="nucleotide sequence ID" value="XM_033606227.1"/>
</dbReference>
<reference evidence="12" key="2">
    <citation type="submission" date="2020-04" db="EMBL/GenBank/DDBJ databases">
        <authorList>
            <consortium name="NCBI Genome Project"/>
        </authorList>
    </citation>
    <scope>NUCLEOTIDE SEQUENCE</scope>
    <source>
        <strain evidence="12">CBS 342.82</strain>
    </source>
</reference>
<keyword evidence="11" id="KW-1185">Reference proteome</keyword>
<evidence type="ECO:0000313" key="11">
    <source>
        <dbReference type="Proteomes" id="UP000504637"/>
    </source>
</evidence>
<dbReference type="InterPro" id="IPR013740">
    <property type="entry name" value="Redoxin"/>
</dbReference>
<dbReference type="GO" id="GO:0045454">
    <property type="term" value="P:cell redox homeostasis"/>
    <property type="evidence" value="ECO:0007669"/>
    <property type="project" value="TreeGrafter"/>
</dbReference>
<keyword evidence="5 9" id="KW-0676">Redox-active center</keyword>
<dbReference type="GO" id="GO:0034599">
    <property type="term" value="P:cellular response to oxidative stress"/>
    <property type="evidence" value="ECO:0007669"/>
    <property type="project" value="InterPro"/>
</dbReference>
<dbReference type="FunFam" id="3.40.30.10:FF:000020">
    <property type="entry name" value="Peroxiredoxin"/>
    <property type="match status" value="1"/>
</dbReference>
<dbReference type="AlphaFoldDB" id="A0A6J3MD84"/>
<dbReference type="GeneID" id="54364027"/>
<dbReference type="Proteomes" id="UP000504637">
    <property type="component" value="Unplaced"/>
</dbReference>
<keyword evidence="2 9" id="KW-0575">Peroxidase</keyword>
<dbReference type="GO" id="GO:0042744">
    <property type="term" value="P:hydrogen peroxide catabolic process"/>
    <property type="evidence" value="ECO:0007669"/>
    <property type="project" value="TreeGrafter"/>
</dbReference>
<dbReference type="Pfam" id="PF08534">
    <property type="entry name" value="Redoxin"/>
    <property type="match status" value="1"/>
</dbReference>
<evidence type="ECO:0000256" key="7">
    <source>
        <dbReference type="ARBA" id="ARBA00079296"/>
    </source>
</evidence>
<dbReference type="SUPFAM" id="SSF52833">
    <property type="entry name" value="Thioredoxin-like"/>
    <property type="match status" value="1"/>
</dbReference>
<evidence type="ECO:0000256" key="3">
    <source>
        <dbReference type="ARBA" id="ARBA00022862"/>
    </source>
</evidence>
<keyword evidence="3 9" id="KW-0049">Antioxidant</keyword>
<organism evidence="12">
    <name type="scientific">Dissoconium aciculare CBS 342.82</name>
    <dbReference type="NCBI Taxonomy" id="1314786"/>
    <lineage>
        <taxon>Eukaryota</taxon>
        <taxon>Fungi</taxon>
        <taxon>Dikarya</taxon>
        <taxon>Ascomycota</taxon>
        <taxon>Pezizomycotina</taxon>
        <taxon>Dothideomycetes</taxon>
        <taxon>Dothideomycetidae</taxon>
        <taxon>Mycosphaerellales</taxon>
        <taxon>Dissoconiaceae</taxon>
        <taxon>Dissoconium</taxon>
    </lineage>
</organism>
<sequence length="169" mass="18588">MTALNPGDDFPSNVTFSYIPYDEKTSDEAACGRPVDLEVSKEFNNKKIVLVAVPGAFTPTCSARHIPGFLDRLEDFKKAGVDKILVVAFNDAWVMNAWRRENGVKNDYTLFVADPSAAFAKKIGWTKGERTGRFAIVVDNNKVVYAKNEPGSELTVSSAESVLAFFQNA</sequence>
<name>A0A6J3MD84_9PEZI</name>
<evidence type="ECO:0000256" key="5">
    <source>
        <dbReference type="ARBA" id="ARBA00023284"/>
    </source>
</evidence>
<dbReference type="InterPro" id="IPR037944">
    <property type="entry name" value="PRX5-like"/>
</dbReference>
<reference evidence="12" key="3">
    <citation type="submission" date="2025-08" db="UniProtKB">
        <authorList>
            <consortium name="RefSeq"/>
        </authorList>
    </citation>
    <scope>IDENTIFICATION</scope>
    <source>
        <strain evidence="12">CBS 342.82</strain>
    </source>
</reference>
<dbReference type="PROSITE" id="PS51352">
    <property type="entry name" value="THIOREDOXIN_2"/>
    <property type="match status" value="1"/>
</dbReference>
<proteinExistence type="inferred from homology"/>
<evidence type="ECO:0000256" key="4">
    <source>
        <dbReference type="ARBA" id="ARBA00023002"/>
    </source>
</evidence>
<evidence type="ECO:0000256" key="6">
    <source>
        <dbReference type="ARBA" id="ARBA00032824"/>
    </source>
</evidence>
<evidence type="ECO:0000256" key="1">
    <source>
        <dbReference type="ARBA" id="ARBA00010505"/>
    </source>
</evidence>
<dbReference type="GO" id="GO:0005777">
    <property type="term" value="C:peroxisome"/>
    <property type="evidence" value="ECO:0007669"/>
    <property type="project" value="TreeGrafter"/>
</dbReference>
<dbReference type="OrthoDB" id="195498at2759"/>
<keyword evidence="4 9" id="KW-0560">Oxidoreductase</keyword>
<dbReference type="InterPro" id="IPR013766">
    <property type="entry name" value="Thioredoxin_domain"/>
</dbReference>
<protein>
    <recommendedName>
        <fullName evidence="6">Thioredoxin peroxidase</fullName>
    </recommendedName>
    <alternativeName>
        <fullName evidence="7">Thioredoxin-dependent peroxiredoxin</fullName>
    </alternativeName>
</protein>
<dbReference type="InterPro" id="IPR036249">
    <property type="entry name" value="Thioredoxin-like_sf"/>
</dbReference>
<feature type="active site" description="Cysteine sulfenic acid (-SOH) intermediate" evidence="8">
    <location>
        <position position="61"/>
    </location>
</feature>
<dbReference type="PANTHER" id="PTHR10430">
    <property type="entry name" value="PEROXIREDOXIN"/>
    <property type="match status" value="1"/>
</dbReference>
<feature type="domain" description="Thioredoxin" evidence="10">
    <location>
        <begin position="4"/>
        <end position="168"/>
    </location>
</feature>
<evidence type="ECO:0000313" key="12">
    <source>
        <dbReference type="RefSeq" id="XP_033463011.1"/>
    </source>
</evidence>
<evidence type="ECO:0000256" key="9">
    <source>
        <dbReference type="RuleBase" id="RU366011"/>
    </source>
</evidence>
<evidence type="ECO:0000259" key="10">
    <source>
        <dbReference type="PROSITE" id="PS51352"/>
    </source>
</evidence>
<comment type="function">
    <text evidence="9">Thiol-specific peroxidase that catalyzes the reduction of hydrogen peroxide and organic hydroperoxides to water and alcohols, respectively. Plays a role in cell protection against oxidative stress by detoxifying peroxides.</text>
</comment>